<dbReference type="VEuPathDB" id="FungiDB:PSTT_14278"/>
<proteinExistence type="predicted"/>
<dbReference type="VEuPathDB" id="FungiDB:PSHT_05600"/>
<accession>A0A2S4WA54</accession>
<protein>
    <submittedName>
        <fullName evidence="1">Uncharacterized protein</fullName>
    </submittedName>
</protein>
<gene>
    <name evidence="1" type="ORF">PSHT_05600</name>
</gene>
<reference evidence="1 2" key="1">
    <citation type="submission" date="2017-12" db="EMBL/GenBank/DDBJ databases">
        <title>Gene loss provides genomic basis for host adaptation in cereal stripe rust fungi.</title>
        <authorList>
            <person name="Xia C."/>
        </authorList>
    </citation>
    <scope>NUCLEOTIDE SEQUENCE [LARGE SCALE GENOMIC DNA]</scope>
    <source>
        <strain evidence="1 2">93TX-2</strain>
    </source>
</reference>
<sequence>ISSASFILEVKVSKFMIRAFILPTFRKCREHADHHELSIVVPSGNGDGTSIVYRIAENKKRYYLSKKVLNLRDEILRRQPSPIDGNRRPMWVGDIIDDDPVLLRSISEKIEGALRAIELPDAACIPRERPVWVGDIIDDDPVLLRSISEKIEGALRAIELPGAACSRDWVLHFIDQIQMRHYEFRASDGRLRTLKATILSPKLSRSVWVGDIIDDDPVLLRTISEKIEAAIKLPDAAGGRD</sequence>
<dbReference type="OrthoDB" id="2495707at2759"/>
<reference evidence="2" key="3">
    <citation type="journal article" date="2018" name="Mol. Plant Microbe Interact.">
        <title>Genome sequence resources for the wheat stripe rust pathogen (Puccinia striiformis f. sp. tritici) and the barley stripe rust pathogen (Puccinia striiformis f. sp. hordei).</title>
        <authorList>
            <person name="Xia C."/>
            <person name="Wang M."/>
            <person name="Yin C."/>
            <person name="Cornejo O.E."/>
            <person name="Hulbert S.H."/>
            <person name="Chen X."/>
        </authorList>
    </citation>
    <scope>NUCLEOTIDE SEQUENCE [LARGE SCALE GENOMIC DNA]</scope>
    <source>
        <strain evidence="2">93TX-2</strain>
    </source>
</reference>
<dbReference type="AlphaFoldDB" id="A0A2S4WA54"/>
<evidence type="ECO:0000313" key="1">
    <source>
        <dbReference type="EMBL" id="POW18621.1"/>
    </source>
</evidence>
<reference evidence="2" key="2">
    <citation type="journal article" date="2018" name="BMC Genomics">
        <title>Genomic insights into host adaptation between the wheat stripe rust pathogen (Puccinia striiformis f. sp. tritici) and the barley stripe rust pathogen (Puccinia striiformis f. sp. hordei).</title>
        <authorList>
            <person name="Xia C."/>
            <person name="Wang M."/>
            <person name="Yin C."/>
            <person name="Cornejo O.E."/>
            <person name="Hulbert S.H."/>
            <person name="Chen X."/>
        </authorList>
    </citation>
    <scope>NUCLEOTIDE SEQUENCE [LARGE SCALE GENOMIC DNA]</scope>
    <source>
        <strain evidence="2">93TX-2</strain>
    </source>
</reference>
<dbReference type="EMBL" id="PKSM01000062">
    <property type="protein sequence ID" value="POW18621.1"/>
    <property type="molecule type" value="Genomic_DNA"/>
</dbReference>
<keyword evidence="2" id="KW-1185">Reference proteome</keyword>
<name>A0A2S4WA54_9BASI</name>
<organism evidence="1 2">
    <name type="scientific">Puccinia striiformis</name>
    <dbReference type="NCBI Taxonomy" id="27350"/>
    <lineage>
        <taxon>Eukaryota</taxon>
        <taxon>Fungi</taxon>
        <taxon>Dikarya</taxon>
        <taxon>Basidiomycota</taxon>
        <taxon>Pucciniomycotina</taxon>
        <taxon>Pucciniomycetes</taxon>
        <taxon>Pucciniales</taxon>
        <taxon>Pucciniaceae</taxon>
        <taxon>Puccinia</taxon>
    </lineage>
</organism>
<comment type="caution">
    <text evidence="1">The sequence shown here is derived from an EMBL/GenBank/DDBJ whole genome shotgun (WGS) entry which is preliminary data.</text>
</comment>
<feature type="non-terminal residue" evidence="1">
    <location>
        <position position="1"/>
    </location>
</feature>
<dbReference type="Proteomes" id="UP000238274">
    <property type="component" value="Unassembled WGS sequence"/>
</dbReference>
<evidence type="ECO:0000313" key="2">
    <source>
        <dbReference type="Proteomes" id="UP000238274"/>
    </source>
</evidence>